<gene>
    <name evidence="1" type="ordered locus">pCS0031</name>
</gene>
<dbReference type="EMBL" id="AM849035">
    <property type="protein sequence ID" value="CAQ03214.1"/>
    <property type="molecule type" value="Genomic_DNA"/>
</dbReference>
<evidence type="ECO:0000313" key="2">
    <source>
        <dbReference type="Proteomes" id="UP000001318"/>
    </source>
</evidence>
<geneLocation type="plasmid" evidence="1 2">
    <name>pCS1</name>
</geneLocation>
<name>B0RJ25_CLASE</name>
<keyword evidence="1" id="KW-0614">Plasmid</keyword>
<organism evidence="1 2">
    <name type="scientific">Clavibacter sepedonicus</name>
    <name type="common">Clavibacter michiganensis subsp. sepedonicus</name>
    <dbReference type="NCBI Taxonomy" id="31964"/>
    <lineage>
        <taxon>Bacteria</taxon>
        <taxon>Bacillati</taxon>
        <taxon>Actinomycetota</taxon>
        <taxon>Actinomycetes</taxon>
        <taxon>Micrococcales</taxon>
        <taxon>Microbacteriaceae</taxon>
        <taxon>Clavibacter</taxon>
    </lineage>
</organism>
<dbReference type="Proteomes" id="UP000001318">
    <property type="component" value="Plasmid pCS1"/>
</dbReference>
<accession>B0RJ25</accession>
<sequence length="33" mass="3469">MRAADPKSSCHLSKVSPKALPLLCDACVLVITT</sequence>
<protein>
    <submittedName>
        <fullName evidence="1">Uncharacterized protein</fullName>
    </submittedName>
</protein>
<keyword evidence="2" id="KW-1185">Reference proteome</keyword>
<proteinExistence type="predicted"/>
<dbReference type="HOGENOM" id="CLU_3381239_0_0_11"/>
<dbReference type="AlphaFoldDB" id="B0RJ25"/>
<dbReference type="KEGG" id="cms:pCS0031"/>
<evidence type="ECO:0000313" key="1">
    <source>
        <dbReference type="EMBL" id="CAQ03214.1"/>
    </source>
</evidence>
<reference evidence="1 2" key="1">
    <citation type="journal article" date="2008" name="J. Bacteriol.">
        <title>Genome of the actinomycete plant pathogen Clavibacter michiganensis subsp. sepedonicus suggests recent niche adaptation.</title>
        <authorList>
            <person name="Bentley S.D."/>
            <person name="Corton C."/>
            <person name="Brown S.E."/>
            <person name="Barron A."/>
            <person name="Clark L."/>
            <person name="Doggett J."/>
            <person name="Harris B."/>
            <person name="Ormond D."/>
            <person name="Quail M.A."/>
            <person name="May G."/>
            <person name="Francis D."/>
            <person name="Knudson D."/>
            <person name="Parkhill J."/>
            <person name="Ishimaru C.A."/>
        </authorList>
    </citation>
    <scope>NUCLEOTIDE SEQUENCE [LARGE SCALE GENOMIC DNA]</scope>
    <source>
        <strain evidence="2">ATCC 33113 / DSM 20744 / JCM 9667 / LMG 2889 / ICMP 2535 / C-1</strain>
    </source>
</reference>